<dbReference type="SMART" id="SM01126">
    <property type="entry name" value="DDE_Tnp_IS1595"/>
    <property type="match status" value="1"/>
</dbReference>
<dbReference type="EMBL" id="KK365194">
    <property type="protein sequence ID" value="KCZ80221.1"/>
    <property type="molecule type" value="Genomic_DNA"/>
</dbReference>
<dbReference type="PANTHER" id="PTHR47163:SF2">
    <property type="entry name" value="SI:DKEY-17M8.2"/>
    <property type="match status" value="1"/>
</dbReference>
<dbReference type="NCBIfam" id="NF033547">
    <property type="entry name" value="transpos_IS1595"/>
    <property type="match status" value="1"/>
</dbReference>
<dbReference type="HOGENOM" id="CLU_044348_0_3_1"/>
<dbReference type="Proteomes" id="UP000030655">
    <property type="component" value="Unassembled WGS sequence"/>
</dbReference>
<dbReference type="AlphaFoldDB" id="A0A059EZS3"/>
<evidence type="ECO:0000259" key="1">
    <source>
        <dbReference type="SMART" id="SM01126"/>
    </source>
</evidence>
<protein>
    <recommendedName>
        <fullName evidence="1">ISXO2-like transposase domain-containing protein</fullName>
    </recommendedName>
</protein>
<gene>
    <name evidence="2" type="ORF">H312_02371</name>
</gene>
<evidence type="ECO:0000313" key="3">
    <source>
        <dbReference type="Proteomes" id="UP000030655"/>
    </source>
</evidence>
<organism evidence="2 3">
    <name type="scientific">Anncaliia algerae PRA339</name>
    <dbReference type="NCBI Taxonomy" id="1288291"/>
    <lineage>
        <taxon>Eukaryota</taxon>
        <taxon>Fungi</taxon>
        <taxon>Fungi incertae sedis</taxon>
        <taxon>Microsporidia</taxon>
        <taxon>Tubulinosematoidea</taxon>
        <taxon>Tubulinosematidae</taxon>
        <taxon>Anncaliia</taxon>
    </lineage>
</organism>
<dbReference type="Pfam" id="PF12762">
    <property type="entry name" value="DDE_Tnp_IS1595"/>
    <property type="match status" value="1"/>
</dbReference>
<accession>A0A059EZS3</accession>
<dbReference type="VEuPathDB" id="MicrosporidiaDB:H312_02371"/>
<dbReference type="PANTHER" id="PTHR47163">
    <property type="entry name" value="DDE_TNP_IS1595 DOMAIN-CONTAINING PROTEIN"/>
    <property type="match status" value="1"/>
</dbReference>
<feature type="domain" description="ISXO2-like transposase" evidence="1">
    <location>
        <begin position="30"/>
        <end position="174"/>
    </location>
</feature>
<sequence length="193" mass="22974">MSDIPPHQVYKFLTEIQRMIYYNERINRKMIAGVGLHVEIDESQVGKRKNNVCRLRNHKIIFGGICRENKDIFMEIVDDKSRDTLGREIISNIQPGTTVLTDQWSSYMSFFSNQDIYCHNFVNHSTNFVDPIDGTHTQTIESLWSAFKKFKRKHGYSRQNLLHLYISEFKMRRRFKDQTESSLRIFKYLLNII</sequence>
<reference evidence="3" key="1">
    <citation type="submission" date="2013-02" db="EMBL/GenBank/DDBJ databases">
        <authorList>
            <consortium name="The Broad Institute Genome Sequencing Platform"/>
            <person name="Cuomo C."/>
            <person name="Becnel J."/>
            <person name="Sanscrainte N."/>
            <person name="Walker B."/>
            <person name="Young S.K."/>
            <person name="Zeng Q."/>
            <person name="Gargeya S."/>
            <person name="Fitzgerald M."/>
            <person name="Haas B."/>
            <person name="Abouelleil A."/>
            <person name="Alvarado L."/>
            <person name="Arachchi H.M."/>
            <person name="Berlin A.M."/>
            <person name="Chapman S.B."/>
            <person name="Dewar J."/>
            <person name="Goldberg J."/>
            <person name="Griggs A."/>
            <person name="Gujja S."/>
            <person name="Hansen M."/>
            <person name="Howarth C."/>
            <person name="Imamovic A."/>
            <person name="Larimer J."/>
            <person name="McCowan C."/>
            <person name="Murphy C."/>
            <person name="Neiman D."/>
            <person name="Pearson M."/>
            <person name="Priest M."/>
            <person name="Roberts A."/>
            <person name="Saif S."/>
            <person name="Shea T."/>
            <person name="Sisk P."/>
            <person name="Sykes S."/>
            <person name="Wortman J."/>
            <person name="Nusbaum C."/>
            <person name="Birren B."/>
        </authorList>
    </citation>
    <scope>NUCLEOTIDE SEQUENCE [LARGE SCALE GENOMIC DNA]</scope>
    <source>
        <strain evidence="3">PRA339</strain>
    </source>
</reference>
<evidence type="ECO:0000313" key="2">
    <source>
        <dbReference type="EMBL" id="KCZ80221.1"/>
    </source>
</evidence>
<dbReference type="InterPro" id="IPR053164">
    <property type="entry name" value="IS1016-like_transposase"/>
</dbReference>
<dbReference type="InterPro" id="IPR024445">
    <property type="entry name" value="Tnp_ISXO2-like"/>
</dbReference>
<reference evidence="2 3" key="2">
    <citation type="submission" date="2014-03" db="EMBL/GenBank/DDBJ databases">
        <title>The Genome Sequence of Anncaliia algerae insect isolate PRA339.</title>
        <authorList>
            <consortium name="The Broad Institute Genome Sequencing Platform"/>
            <consortium name="The Broad Institute Genome Sequencing Center for Infectious Disease"/>
            <person name="Cuomo C."/>
            <person name="Becnel J."/>
            <person name="Sanscrainte N."/>
            <person name="Walker B."/>
            <person name="Young S.K."/>
            <person name="Zeng Q."/>
            <person name="Gargeya S."/>
            <person name="Fitzgerald M."/>
            <person name="Haas B."/>
            <person name="Abouelleil A."/>
            <person name="Alvarado L."/>
            <person name="Arachchi H.M."/>
            <person name="Berlin A.M."/>
            <person name="Chapman S.B."/>
            <person name="Dewar J."/>
            <person name="Goldberg J."/>
            <person name="Griggs A."/>
            <person name="Gujja S."/>
            <person name="Hansen M."/>
            <person name="Howarth C."/>
            <person name="Imamovic A."/>
            <person name="Larimer J."/>
            <person name="McCowan C."/>
            <person name="Murphy C."/>
            <person name="Neiman D."/>
            <person name="Pearson M."/>
            <person name="Priest M."/>
            <person name="Roberts A."/>
            <person name="Saif S."/>
            <person name="Shea T."/>
            <person name="Sisk P."/>
            <person name="Sykes S."/>
            <person name="Wortman J."/>
            <person name="Nusbaum C."/>
            <person name="Birren B."/>
        </authorList>
    </citation>
    <scope>NUCLEOTIDE SEQUENCE [LARGE SCALE GENOMIC DNA]</scope>
    <source>
        <strain evidence="2 3">PRA339</strain>
    </source>
</reference>
<dbReference type="OrthoDB" id="8597234at2759"/>
<proteinExistence type="predicted"/>
<name>A0A059EZS3_9MICR</name>
<keyword evidence="3" id="KW-1185">Reference proteome</keyword>